<dbReference type="AlphaFoldDB" id="A0A552PWZ5"/>
<organism evidence="1 2">
    <name type="scientific">Microcystis panniformis Mp_MB_F_20051200_S9</name>
    <dbReference type="NCBI Taxonomy" id="2486223"/>
    <lineage>
        <taxon>Bacteria</taxon>
        <taxon>Bacillati</taxon>
        <taxon>Cyanobacteriota</taxon>
        <taxon>Cyanophyceae</taxon>
        <taxon>Oscillatoriophycideae</taxon>
        <taxon>Chroococcales</taxon>
        <taxon>Microcystaceae</taxon>
        <taxon>Microcystis</taxon>
    </lineage>
</organism>
<evidence type="ECO:0000313" key="2">
    <source>
        <dbReference type="Proteomes" id="UP000317165"/>
    </source>
</evidence>
<protein>
    <recommendedName>
        <fullName evidence="3">DUF4435 domain-containing protein</fullName>
    </recommendedName>
</protein>
<sequence>MSLRETELLEHCQFILANRQIRNKFVILCEGEIKKTASRLSPQSYRAMEDFPDANFYKACVPSNWREKIPTFFNCGDRNDVLNTYFTLLRLHEEKPEASYLNPQQLFAIVDLDLQNKDLKDLDDSYPFKDLEKIFEDLYHKSLIKVNRVRQHRIWVTGLIHKESYFIFPDTHIQSILSEHSAVYRDSAARLENIYLDMADKIKDDADLTNNFSRVKGRISHCQNLELSEVEKLQLSWQKQYKVSNDNSQSELVLALLTIKKAKQYWLQVEPPGDYTSPPERYREQLALQIGRFYAHNSDNPSCHISHLLKLLKLEFNPREQK</sequence>
<evidence type="ECO:0000313" key="1">
    <source>
        <dbReference type="EMBL" id="TRV61504.1"/>
    </source>
</evidence>
<gene>
    <name evidence="1" type="ORF">EWV53_12565</name>
</gene>
<accession>A0A552PWZ5</accession>
<reference evidence="1 2" key="1">
    <citation type="submission" date="2019-01" db="EMBL/GenBank/DDBJ databases">
        <title>Coherence of Microcystis species and biogeography revealed through population genomics.</title>
        <authorList>
            <person name="Perez-Carrascal O.M."/>
            <person name="Terrat Y."/>
            <person name="Giani A."/>
            <person name="Fortin N."/>
            <person name="Tromas N."/>
            <person name="Shapiro B.J."/>
        </authorList>
    </citation>
    <scope>NUCLEOTIDE SEQUENCE [LARGE SCALE GENOMIC DNA]</scope>
    <source>
        <strain evidence="1">Mp_MB_F_20051200_S9</strain>
    </source>
</reference>
<proteinExistence type="predicted"/>
<evidence type="ECO:0008006" key="3">
    <source>
        <dbReference type="Google" id="ProtNLM"/>
    </source>
</evidence>
<dbReference type="Proteomes" id="UP000317165">
    <property type="component" value="Unassembled WGS sequence"/>
</dbReference>
<comment type="caution">
    <text evidence="1">The sequence shown here is derived from an EMBL/GenBank/DDBJ whole genome shotgun (WGS) entry which is preliminary data.</text>
</comment>
<dbReference type="EMBL" id="SFAC01000145">
    <property type="protein sequence ID" value="TRV61504.1"/>
    <property type="molecule type" value="Genomic_DNA"/>
</dbReference>
<name>A0A552PWZ5_9CHRO</name>